<dbReference type="InterPro" id="IPR015202">
    <property type="entry name" value="GO-like_E_set"/>
</dbReference>
<dbReference type="PROSITE" id="PS51212">
    <property type="entry name" value="WSC"/>
    <property type="match status" value="3"/>
</dbReference>
<keyword evidence="1" id="KW-0732">Signal</keyword>
<gene>
    <name evidence="4" type="ORF">EJ04DRAFT_537058</name>
</gene>
<dbReference type="EMBL" id="ML996211">
    <property type="protein sequence ID" value="KAF2730707.1"/>
    <property type="molecule type" value="Genomic_DNA"/>
</dbReference>
<dbReference type="SMART" id="SM00321">
    <property type="entry name" value="WSC"/>
    <property type="match status" value="3"/>
</dbReference>
<dbReference type="Pfam" id="PF01822">
    <property type="entry name" value="WSC"/>
    <property type="match status" value="3"/>
</dbReference>
<keyword evidence="5" id="KW-1185">Reference proteome</keyword>
<name>A0A9P4UW60_9PLEO</name>
<dbReference type="Proteomes" id="UP000799444">
    <property type="component" value="Unassembled WGS sequence"/>
</dbReference>
<dbReference type="InterPro" id="IPR011043">
    <property type="entry name" value="Gal_Oxase/kelch_b-propeller"/>
</dbReference>
<proteinExistence type="predicted"/>
<sequence length="903" mass="96070">MKCNGDQTQNCGGANRINIFEFGTVQAAAPSWVAQGCYTDKGGARTLSIGMDGLGAVTNDKCQAACLEAGYTYAGTEYARECFCDSQLRNGGGPAPDGNAQCNMACAGDDSQICGGPDRLTMFKYTNGGGGGASSSAAPSSTPAPSSTVVPPVSSTVRSNTASATASGVPTGWTYKGCYVDGPGFRIMNFQQQDNAQMTIASCSNACNALGYEIAGMEYSTQCFCDHVIRQGGSLATADTQCGMACGGNANEKCGGPDRLSVWSSLATLPIKKKPTPKKTVGNWQYQGCITDTQPLATFPRPFPWQYVNKTSMSAELCLNQCADYGYMAAGIEYGEECYCGDIDGVEKSQSQVAPETDCNMACPGDAEEICGAGLRLTWYKYVSDTPLYVWNYPTGAAAGRYQFLVGGPVIPLISQPAINGKISFLEKKGTGPPNSTGAYEFDPSLSDNIFTTFREMKGIKTDLFCAAGLTLPDKKGRQINIGGWSADSTFGVRLHTPDGVLGTNGTSQWQENVNTLALQTGRWYPSAMQMVNGSILIVGGQSGSNGPPVPNLELLPKAGGLVELDFLRRTDPFNLYPFLVVLPTGGIFIAYYNEARIMNEATFATDKVLPNIPASVNNPKGGRTYPYEGTQVLLPQKAPYTDPLEILICGGAVPNPQWGIDNCVSIKPEEPAPKWKIERMPSRRVMPCIATLPDGTFLILNGGETGEAGFQLGKNPNHNAVLYDSNKPYGQRFSVMANTTISRMYHSEAVLMDDGRVLVSGSDPQDADFPQEYRLEVFMPPYLLSGNAQPSLSATNKDWAHGQTITVTVSAGVTKFSLLGSEASTHGNSMGARILFPAFSCAGTSCTVTAPPNAHVAPPGWYRLFALNGPTPSKGVWIRLGGDPASIGNWPNYPDFQPLPGV</sequence>
<dbReference type="SUPFAM" id="SSF81296">
    <property type="entry name" value="E set domains"/>
    <property type="match status" value="1"/>
</dbReference>
<evidence type="ECO:0000313" key="4">
    <source>
        <dbReference type="EMBL" id="KAF2730707.1"/>
    </source>
</evidence>
<dbReference type="Gene3D" id="2.60.40.10">
    <property type="entry name" value="Immunoglobulins"/>
    <property type="match status" value="1"/>
</dbReference>
<evidence type="ECO:0000256" key="1">
    <source>
        <dbReference type="ARBA" id="ARBA00022729"/>
    </source>
</evidence>
<dbReference type="InterPro" id="IPR013783">
    <property type="entry name" value="Ig-like_fold"/>
</dbReference>
<feature type="region of interest" description="Disordered" evidence="2">
    <location>
        <begin position="134"/>
        <end position="155"/>
    </location>
</feature>
<feature type="domain" description="WSC" evidence="3">
    <location>
        <begin position="31"/>
        <end position="126"/>
    </location>
</feature>
<dbReference type="OrthoDB" id="2019572at2759"/>
<dbReference type="CDD" id="cd02851">
    <property type="entry name" value="E_set_GO_C"/>
    <property type="match status" value="1"/>
</dbReference>
<dbReference type="InterPro" id="IPR009880">
    <property type="entry name" value="Glyoxal_oxidase_N"/>
</dbReference>
<evidence type="ECO:0000256" key="2">
    <source>
        <dbReference type="SAM" id="MobiDB-lite"/>
    </source>
</evidence>
<dbReference type="AlphaFoldDB" id="A0A9P4UW60"/>
<evidence type="ECO:0000259" key="3">
    <source>
        <dbReference type="PROSITE" id="PS51212"/>
    </source>
</evidence>
<reference evidence="4" key="1">
    <citation type="journal article" date="2020" name="Stud. Mycol.">
        <title>101 Dothideomycetes genomes: a test case for predicting lifestyles and emergence of pathogens.</title>
        <authorList>
            <person name="Haridas S."/>
            <person name="Albert R."/>
            <person name="Binder M."/>
            <person name="Bloem J."/>
            <person name="Labutti K."/>
            <person name="Salamov A."/>
            <person name="Andreopoulos B."/>
            <person name="Baker S."/>
            <person name="Barry K."/>
            <person name="Bills G."/>
            <person name="Bluhm B."/>
            <person name="Cannon C."/>
            <person name="Castanera R."/>
            <person name="Culley D."/>
            <person name="Daum C."/>
            <person name="Ezra D."/>
            <person name="Gonzalez J."/>
            <person name="Henrissat B."/>
            <person name="Kuo A."/>
            <person name="Liang C."/>
            <person name="Lipzen A."/>
            <person name="Lutzoni F."/>
            <person name="Magnuson J."/>
            <person name="Mondo S."/>
            <person name="Nolan M."/>
            <person name="Ohm R."/>
            <person name="Pangilinan J."/>
            <person name="Park H.-J."/>
            <person name="Ramirez L."/>
            <person name="Alfaro M."/>
            <person name="Sun H."/>
            <person name="Tritt A."/>
            <person name="Yoshinaga Y."/>
            <person name="Zwiers L.-H."/>
            <person name="Turgeon B."/>
            <person name="Goodwin S."/>
            <person name="Spatafora J."/>
            <person name="Crous P."/>
            <person name="Grigoriev I."/>
        </authorList>
    </citation>
    <scope>NUCLEOTIDE SEQUENCE</scope>
    <source>
        <strain evidence="4">CBS 125425</strain>
    </source>
</reference>
<evidence type="ECO:0000313" key="5">
    <source>
        <dbReference type="Proteomes" id="UP000799444"/>
    </source>
</evidence>
<comment type="caution">
    <text evidence="4">The sequence shown here is derived from an EMBL/GenBank/DDBJ whole genome shotgun (WGS) entry which is preliminary data.</text>
</comment>
<dbReference type="InterPro" id="IPR037293">
    <property type="entry name" value="Gal_Oxidase_central_sf"/>
</dbReference>
<feature type="domain" description="WSC" evidence="3">
    <location>
        <begin position="172"/>
        <end position="266"/>
    </location>
</feature>
<dbReference type="PANTHER" id="PTHR32208:SF105">
    <property type="entry name" value="COPPER RADICAL OXIDASE"/>
    <property type="match status" value="1"/>
</dbReference>
<accession>A0A9P4UW60</accession>
<dbReference type="Pfam" id="PF07250">
    <property type="entry name" value="Glyoxal_oxid_N"/>
    <property type="match status" value="1"/>
</dbReference>
<dbReference type="Gene3D" id="2.130.10.80">
    <property type="entry name" value="Galactose oxidase/kelch, beta-propeller"/>
    <property type="match status" value="1"/>
</dbReference>
<protein>
    <submittedName>
        <fullName evidence="4">Copper radical oxidase-like protein</fullName>
    </submittedName>
</protein>
<dbReference type="PANTHER" id="PTHR32208">
    <property type="entry name" value="SECRETED PROTEIN-RELATED"/>
    <property type="match status" value="1"/>
</dbReference>
<dbReference type="InterPro" id="IPR014756">
    <property type="entry name" value="Ig_E-set"/>
</dbReference>
<dbReference type="SUPFAM" id="SSF50965">
    <property type="entry name" value="Galactose oxidase, central domain"/>
    <property type="match status" value="1"/>
</dbReference>
<feature type="domain" description="WSC" evidence="3">
    <location>
        <begin position="283"/>
        <end position="383"/>
    </location>
</feature>
<dbReference type="Pfam" id="PF09118">
    <property type="entry name" value="GO-like_E_set"/>
    <property type="match status" value="1"/>
</dbReference>
<dbReference type="InterPro" id="IPR002889">
    <property type="entry name" value="WSC_carb-bd"/>
</dbReference>
<organism evidence="4 5">
    <name type="scientific">Polyplosphaeria fusca</name>
    <dbReference type="NCBI Taxonomy" id="682080"/>
    <lineage>
        <taxon>Eukaryota</taxon>
        <taxon>Fungi</taxon>
        <taxon>Dikarya</taxon>
        <taxon>Ascomycota</taxon>
        <taxon>Pezizomycotina</taxon>
        <taxon>Dothideomycetes</taxon>
        <taxon>Pleosporomycetidae</taxon>
        <taxon>Pleosporales</taxon>
        <taxon>Tetraplosphaeriaceae</taxon>
        <taxon>Polyplosphaeria</taxon>
    </lineage>
</organism>